<organism evidence="3 4">
    <name type="scientific">Trichodelitschia bisporula</name>
    <dbReference type="NCBI Taxonomy" id="703511"/>
    <lineage>
        <taxon>Eukaryota</taxon>
        <taxon>Fungi</taxon>
        <taxon>Dikarya</taxon>
        <taxon>Ascomycota</taxon>
        <taxon>Pezizomycotina</taxon>
        <taxon>Dothideomycetes</taxon>
        <taxon>Dothideomycetes incertae sedis</taxon>
        <taxon>Phaeotrichales</taxon>
        <taxon>Phaeotrichaceae</taxon>
        <taxon>Trichodelitschia</taxon>
    </lineage>
</organism>
<reference evidence="3" key="1">
    <citation type="journal article" date="2020" name="Stud. Mycol.">
        <title>101 Dothideomycetes genomes: a test case for predicting lifestyles and emergence of pathogens.</title>
        <authorList>
            <person name="Haridas S."/>
            <person name="Albert R."/>
            <person name="Binder M."/>
            <person name="Bloem J."/>
            <person name="Labutti K."/>
            <person name="Salamov A."/>
            <person name="Andreopoulos B."/>
            <person name="Baker S."/>
            <person name="Barry K."/>
            <person name="Bills G."/>
            <person name="Bluhm B."/>
            <person name="Cannon C."/>
            <person name="Castanera R."/>
            <person name="Culley D."/>
            <person name="Daum C."/>
            <person name="Ezra D."/>
            <person name="Gonzalez J."/>
            <person name="Henrissat B."/>
            <person name="Kuo A."/>
            <person name="Liang C."/>
            <person name="Lipzen A."/>
            <person name="Lutzoni F."/>
            <person name="Magnuson J."/>
            <person name="Mondo S."/>
            <person name="Nolan M."/>
            <person name="Ohm R."/>
            <person name="Pangilinan J."/>
            <person name="Park H.-J."/>
            <person name="Ramirez L."/>
            <person name="Alfaro M."/>
            <person name="Sun H."/>
            <person name="Tritt A."/>
            <person name="Yoshinaga Y."/>
            <person name="Zwiers L.-H."/>
            <person name="Turgeon B."/>
            <person name="Goodwin S."/>
            <person name="Spatafora J."/>
            <person name="Crous P."/>
            <person name="Grigoriev I."/>
        </authorList>
    </citation>
    <scope>NUCLEOTIDE SEQUENCE</scope>
    <source>
        <strain evidence="3">CBS 262.69</strain>
    </source>
</reference>
<feature type="region of interest" description="Disordered" evidence="2">
    <location>
        <begin position="68"/>
        <end position="112"/>
    </location>
</feature>
<feature type="compositionally biased region" description="Acidic residues" evidence="2">
    <location>
        <begin position="468"/>
        <end position="485"/>
    </location>
</feature>
<gene>
    <name evidence="3" type="ORF">EJ06DRAFT_94072</name>
</gene>
<name>A0A6G1HS91_9PEZI</name>
<dbReference type="EMBL" id="ML996699">
    <property type="protein sequence ID" value="KAF2398890.1"/>
    <property type="molecule type" value="Genomic_DNA"/>
</dbReference>
<evidence type="ECO:0000313" key="3">
    <source>
        <dbReference type="EMBL" id="KAF2398890.1"/>
    </source>
</evidence>
<evidence type="ECO:0000256" key="2">
    <source>
        <dbReference type="SAM" id="MobiDB-lite"/>
    </source>
</evidence>
<feature type="region of interest" description="Disordered" evidence="2">
    <location>
        <begin position="550"/>
        <end position="583"/>
    </location>
</feature>
<feature type="compositionally biased region" description="Polar residues" evidence="2">
    <location>
        <begin position="426"/>
        <end position="460"/>
    </location>
</feature>
<dbReference type="Proteomes" id="UP000799640">
    <property type="component" value="Unassembled WGS sequence"/>
</dbReference>
<evidence type="ECO:0000256" key="1">
    <source>
        <dbReference type="SAM" id="Coils"/>
    </source>
</evidence>
<accession>A0A6G1HS91</accession>
<proteinExistence type="predicted"/>
<sequence length="583" mass="64009">MEDGSASTPQSASEQPTTKPSATKDRACPFCHQAFTSSSLGRHLDLYIKEKNPKPPDGLHDVDRIRQMRGSITRRQSRVANLRRTMSASSPSATPSKMEDGVSRAAASPNAGDRLTESMGAAINRPSWTVTGVMNDLPPRAPVKIVPAEQGAEASRHLQLKAGLDQRQKLAQELDNGKAAALALREVVSSLREASSRLTGRPLFDFNPFTLNFPALCLHILPPPTTLFSPSPFSTDDSWPVTLPGEQQYAAIHRAVQERMQAANRQNAVNPLPPDYEYQRLTTHIDDSFRHWQNLPESRQQEVWVLEILRLYAGAKDAHKQAQDTITALRSEIAQLQKRLEESHGAWNGAADGHVLAPSAYSQISPLRLSNELVTELVKQDLDIQYSSIDRLMDKWRTVVRDERNASNGLGRQRPLPAPLHHNRQPSDNPSLPAPSTQTSRNGSTASAMSITRPQHSSAEPGSHADGDGDDDADADADADVEDAPEQVVPRQEYRRLRPAVPPQMAQMQHAQHRHAPKPDPPPDPHQHAHALQQQYHIQQRHFMPAGPGGFGGHGHMGRTGPRGGQQMEKLEGPVAGYSGGSH</sequence>
<dbReference type="OrthoDB" id="3905365at2759"/>
<protein>
    <submittedName>
        <fullName evidence="3">Uncharacterized protein</fullName>
    </submittedName>
</protein>
<feature type="region of interest" description="Disordered" evidence="2">
    <location>
        <begin position="1"/>
        <end position="26"/>
    </location>
</feature>
<feature type="compositionally biased region" description="Polar residues" evidence="2">
    <location>
        <begin position="1"/>
        <end position="21"/>
    </location>
</feature>
<evidence type="ECO:0000313" key="4">
    <source>
        <dbReference type="Proteomes" id="UP000799640"/>
    </source>
</evidence>
<dbReference type="AlphaFoldDB" id="A0A6G1HS91"/>
<feature type="region of interest" description="Disordered" evidence="2">
    <location>
        <begin position="404"/>
        <end position="533"/>
    </location>
</feature>
<feature type="compositionally biased region" description="Basic and acidic residues" evidence="2">
    <location>
        <begin position="517"/>
        <end position="527"/>
    </location>
</feature>
<keyword evidence="1" id="KW-0175">Coiled coil</keyword>
<feature type="coiled-coil region" evidence="1">
    <location>
        <begin position="312"/>
        <end position="346"/>
    </location>
</feature>
<keyword evidence="4" id="KW-1185">Reference proteome</keyword>
<feature type="compositionally biased region" description="Low complexity" evidence="2">
    <location>
        <begin position="83"/>
        <end position="96"/>
    </location>
</feature>